<dbReference type="EMBL" id="JAACJK010000009">
    <property type="protein sequence ID" value="KAF5339224.1"/>
    <property type="molecule type" value="Genomic_DNA"/>
</dbReference>
<protein>
    <submittedName>
        <fullName evidence="2">Uncharacterized protein</fullName>
    </submittedName>
</protein>
<dbReference type="AlphaFoldDB" id="A0A8H5FJM0"/>
<name>A0A8H5FJM0_9AGAR</name>
<evidence type="ECO:0000256" key="1">
    <source>
        <dbReference type="SAM" id="MobiDB-lite"/>
    </source>
</evidence>
<proteinExistence type="predicted"/>
<dbReference type="Proteomes" id="UP000541558">
    <property type="component" value="Unassembled WGS sequence"/>
</dbReference>
<dbReference type="SUPFAM" id="SSF52047">
    <property type="entry name" value="RNI-like"/>
    <property type="match status" value="1"/>
</dbReference>
<feature type="region of interest" description="Disordered" evidence="1">
    <location>
        <begin position="604"/>
        <end position="623"/>
    </location>
</feature>
<dbReference type="InterPro" id="IPR032675">
    <property type="entry name" value="LRR_dom_sf"/>
</dbReference>
<gene>
    <name evidence="2" type="ORF">D9611_011121</name>
</gene>
<dbReference type="OrthoDB" id="10287877at2759"/>
<accession>A0A8H5FJM0</accession>
<evidence type="ECO:0000313" key="2">
    <source>
        <dbReference type="EMBL" id="KAF5339224.1"/>
    </source>
</evidence>
<evidence type="ECO:0000313" key="3">
    <source>
        <dbReference type="Proteomes" id="UP000541558"/>
    </source>
</evidence>
<reference evidence="2 3" key="1">
    <citation type="journal article" date="2020" name="ISME J.">
        <title>Uncovering the hidden diversity of litter-decomposition mechanisms in mushroom-forming fungi.</title>
        <authorList>
            <person name="Floudas D."/>
            <person name="Bentzer J."/>
            <person name="Ahren D."/>
            <person name="Johansson T."/>
            <person name="Persson P."/>
            <person name="Tunlid A."/>
        </authorList>
    </citation>
    <scope>NUCLEOTIDE SEQUENCE [LARGE SCALE GENOMIC DNA]</scope>
    <source>
        <strain evidence="2 3">CBS 175.51</strain>
    </source>
</reference>
<sequence>MDLPEEIIAKILSDLRSNLSSSEPLRNLRVAFTCKALYRMFQPEIARLQASRLRNAIDLIEHGYSLETETTEVRLEQVFRDTAILDRTDDIPQAEGVLPTIPNVRRSETPGEEKARPKVPPLDIRFHLEAHNPSSTDLDAIWSLNSLLSRKQVSSKLAKLQLTFRTSVQWPDWGAKSQAEWGSAVLKLLEAVVKLEGLELELSARETYHATFPAELTRNSDPQVIARHRSKLIAYRTMLQNTMNALKAAKTHVPKGTTIVPFAIFDDTTCQELECRFIPQELQYQIPKCSMADNCLTSLSLTDRIFHPAPYSFTDLVIRSSPLTHLHLDGCGLADYDWDDILPSWKLPQLSYFTVKKMSIPLSGILLFVKNNPTLTDLELMIDPPPSPACTNELITDLDNVHHKLRNLTATPEMLFQLFSSPFTSPNLDKLTIQEIISQHGTSPQAHREDLQKIVSALALTPCRAPALRRLRLNLAFTEALGSWLLSAIPKDGEPATNLQLALSGLGSVASLRMRAHRTYGSSFWPPAIFVHPNSVVTFIAAFPTLKKVSIHDFFLSPSQEDLEKAELGFWESLGGIWTASRTLKRMKIMGIGREHTQEKAVWNRGEDEPTPNFKSYPELFAR</sequence>
<comment type="caution">
    <text evidence="2">The sequence shown here is derived from an EMBL/GenBank/DDBJ whole genome shotgun (WGS) entry which is preliminary data.</text>
</comment>
<organism evidence="2 3">
    <name type="scientific">Ephemerocybe angulata</name>
    <dbReference type="NCBI Taxonomy" id="980116"/>
    <lineage>
        <taxon>Eukaryota</taxon>
        <taxon>Fungi</taxon>
        <taxon>Dikarya</taxon>
        <taxon>Basidiomycota</taxon>
        <taxon>Agaricomycotina</taxon>
        <taxon>Agaricomycetes</taxon>
        <taxon>Agaricomycetidae</taxon>
        <taxon>Agaricales</taxon>
        <taxon>Agaricineae</taxon>
        <taxon>Psathyrellaceae</taxon>
        <taxon>Ephemerocybe</taxon>
    </lineage>
</organism>
<dbReference type="Gene3D" id="3.80.10.10">
    <property type="entry name" value="Ribonuclease Inhibitor"/>
    <property type="match status" value="1"/>
</dbReference>
<keyword evidence="3" id="KW-1185">Reference proteome</keyword>